<comment type="caution">
    <text evidence="2">The sequence shown here is derived from an EMBL/GenBank/DDBJ whole genome shotgun (WGS) entry which is preliminary data.</text>
</comment>
<sequence>MKKYTKQEWAYTTIGLALGVAVALSLGQGNYMMGALSAFFGICGYLLARKSARKQ</sequence>
<accession>A0A3S4XUV2</accession>
<proteinExistence type="predicted"/>
<feature type="transmembrane region" description="Helical" evidence="1">
    <location>
        <begin position="9"/>
        <end position="26"/>
    </location>
</feature>
<dbReference type="RefSeq" id="WP_005522764.1">
    <property type="nucleotide sequence ID" value="NZ_CAJPQJ010000011.1"/>
</dbReference>
<dbReference type="GeneID" id="84575342"/>
<gene>
    <name evidence="2" type="ORF">NCTC10254_01571</name>
</gene>
<reference evidence="2 3" key="1">
    <citation type="submission" date="2018-06" db="EMBL/GenBank/DDBJ databases">
        <authorList>
            <consortium name="Pathogen Informatics"/>
            <person name="Doyle S."/>
        </authorList>
    </citation>
    <scope>NUCLEOTIDE SEQUENCE [LARGE SCALE GENOMIC DNA]</scope>
    <source>
        <strain evidence="2 3">NCTC10254</strain>
    </source>
</reference>
<keyword evidence="1" id="KW-0812">Transmembrane</keyword>
<keyword evidence="1" id="KW-1133">Transmembrane helix</keyword>
<keyword evidence="1" id="KW-0472">Membrane</keyword>
<feature type="transmembrane region" description="Helical" evidence="1">
    <location>
        <begin position="32"/>
        <end position="48"/>
    </location>
</feature>
<evidence type="ECO:0000313" key="2">
    <source>
        <dbReference type="EMBL" id="SPW28625.1"/>
    </source>
</evidence>
<evidence type="ECO:0000313" key="3">
    <source>
        <dbReference type="Proteomes" id="UP000249886"/>
    </source>
</evidence>
<organism evidence="2 3">
    <name type="scientific">Corynebacterium matruchotii</name>
    <dbReference type="NCBI Taxonomy" id="43768"/>
    <lineage>
        <taxon>Bacteria</taxon>
        <taxon>Bacillati</taxon>
        <taxon>Actinomycetota</taxon>
        <taxon>Actinomycetes</taxon>
        <taxon>Mycobacteriales</taxon>
        <taxon>Corynebacteriaceae</taxon>
        <taxon>Corynebacterium</taxon>
    </lineage>
</organism>
<protein>
    <submittedName>
        <fullName evidence="2">Uncharacterized protein</fullName>
    </submittedName>
</protein>
<dbReference type="AlphaFoldDB" id="A0A3S4XUV2"/>
<name>A0A3S4XUV2_9CORY</name>
<dbReference type="EMBL" id="UARK01000011">
    <property type="protein sequence ID" value="SPW28625.1"/>
    <property type="molecule type" value="Genomic_DNA"/>
</dbReference>
<evidence type="ECO:0000256" key="1">
    <source>
        <dbReference type="SAM" id="Phobius"/>
    </source>
</evidence>
<dbReference type="Proteomes" id="UP000249886">
    <property type="component" value="Unassembled WGS sequence"/>
</dbReference>